<keyword evidence="3" id="KW-1185">Reference proteome</keyword>
<name>A0ABS5DZZ2_9BURK</name>
<sequence length="173" mass="17200">MAKAKPQSPRTTPAAQEQGQDQQDTNAQGTTAAQGDAATDNAAPESGGQSSGGTGAELAGEGAASDQVGNDPNTDVVILGAGPAAAASAALATVAQVLAATEQAAPAAPEGPVRDEQGRLEYEVVSPLNNGKRHEIGDRVWLSDEDAGPLLGHTVKPYTPEAAADEDEGAAHA</sequence>
<evidence type="ECO:0000256" key="1">
    <source>
        <dbReference type="SAM" id="MobiDB-lite"/>
    </source>
</evidence>
<dbReference type="EMBL" id="JAGQDG010000006">
    <property type="protein sequence ID" value="MBQ0936712.1"/>
    <property type="molecule type" value="Genomic_DNA"/>
</dbReference>
<feature type="region of interest" description="Disordered" evidence="1">
    <location>
        <begin position="152"/>
        <end position="173"/>
    </location>
</feature>
<feature type="region of interest" description="Disordered" evidence="1">
    <location>
        <begin position="1"/>
        <end position="77"/>
    </location>
</feature>
<dbReference type="Proteomes" id="UP000672097">
    <property type="component" value="Unassembled WGS sequence"/>
</dbReference>
<evidence type="ECO:0000313" key="2">
    <source>
        <dbReference type="EMBL" id="MBQ0936712.1"/>
    </source>
</evidence>
<gene>
    <name evidence="2" type="ORF">KAK11_15370</name>
</gene>
<dbReference type="RefSeq" id="WP_210810099.1">
    <property type="nucleotide sequence ID" value="NZ_JAGQDG010000006.1"/>
</dbReference>
<accession>A0ABS5DZZ2</accession>
<feature type="compositionally biased region" description="Low complexity" evidence="1">
    <location>
        <begin position="14"/>
        <end position="43"/>
    </location>
</feature>
<protein>
    <submittedName>
        <fullName evidence="2">Uncharacterized protein</fullName>
    </submittedName>
</protein>
<reference evidence="2 3" key="1">
    <citation type="submission" date="2021-04" db="EMBL/GenBank/DDBJ databases">
        <title>The genome sequence of type strain Ideonella paludis KCTC 32238.</title>
        <authorList>
            <person name="Liu Y."/>
        </authorList>
    </citation>
    <scope>NUCLEOTIDE SEQUENCE [LARGE SCALE GENOMIC DNA]</scope>
    <source>
        <strain evidence="2 3">KCTC 32238</strain>
    </source>
</reference>
<organism evidence="2 3">
    <name type="scientific">Ideonella paludis</name>
    <dbReference type="NCBI Taxonomy" id="1233411"/>
    <lineage>
        <taxon>Bacteria</taxon>
        <taxon>Pseudomonadati</taxon>
        <taxon>Pseudomonadota</taxon>
        <taxon>Betaproteobacteria</taxon>
        <taxon>Burkholderiales</taxon>
        <taxon>Sphaerotilaceae</taxon>
        <taxon>Ideonella</taxon>
    </lineage>
</organism>
<comment type="caution">
    <text evidence="2">The sequence shown here is derived from an EMBL/GenBank/DDBJ whole genome shotgun (WGS) entry which is preliminary data.</text>
</comment>
<proteinExistence type="predicted"/>
<evidence type="ECO:0000313" key="3">
    <source>
        <dbReference type="Proteomes" id="UP000672097"/>
    </source>
</evidence>
<feature type="compositionally biased region" description="Acidic residues" evidence="1">
    <location>
        <begin position="163"/>
        <end position="173"/>
    </location>
</feature>